<keyword evidence="2" id="KW-1185">Reference proteome</keyword>
<dbReference type="Proteomes" id="UP000028713">
    <property type="component" value="Unassembled WGS sequence"/>
</dbReference>
<sequence>MSKKYPLILLCLFIFCLNCSDKAKEQQIAKRELQLLDKEKSFAEKESDYQSLLRMRDSILSRKTDSVKLIMEWPPEVLGTWTGTVICTESNCTDYVVGDQRVDNWEFDNDSTPLVCKIINNNKLVRLYSGKYENGEVHLQYKTDSSADKSVEMNVVLNEISSTRIKGTRTVTIDNECLTKFNVELTRPSK</sequence>
<gene>
    <name evidence="1" type="ORF">IX39_12580</name>
</gene>
<dbReference type="STRING" id="236814.IX39_12580"/>
<reference evidence="1 2" key="1">
    <citation type="submission" date="2014-07" db="EMBL/GenBank/DDBJ databases">
        <title>Genome of Chryseobacterium formosense LMG 24722.</title>
        <authorList>
            <person name="Pipes S.E."/>
            <person name="Stropko S.J."/>
            <person name="Newman J.D."/>
        </authorList>
    </citation>
    <scope>NUCLEOTIDE SEQUENCE [LARGE SCALE GENOMIC DNA]</scope>
    <source>
        <strain evidence="1 2">LMG 24722</strain>
    </source>
</reference>
<dbReference type="EMBL" id="JPRP01000001">
    <property type="protein sequence ID" value="KFF01399.1"/>
    <property type="molecule type" value="Genomic_DNA"/>
</dbReference>
<dbReference type="OrthoDB" id="766447at2"/>
<comment type="caution">
    <text evidence="1">The sequence shown here is derived from an EMBL/GenBank/DDBJ whole genome shotgun (WGS) entry which is preliminary data.</text>
</comment>
<accession>A0A085ZAD5</accession>
<dbReference type="AlphaFoldDB" id="A0A085ZAD5"/>
<organism evidence="1 2">
    <name type="scientific">Chryseobacterium formosense</name>
    <dbReference type="NCBI Taxonomy" id="236814"/>
    <lineage>
        <taxon>Bacteria</taxon>
        <taxon>Pseudomonadati</taxon>
        <taxon>Bacteroidota</taxon>
        <taxon>Flavobacteriia</taxon>
        <taxon>Flavobacteriales</taxon>
        <taxon>Weeksellaceae</taxon>
        <taxon>Chryseobacterium group</taxon>
        <taxon>Chryseobacterium</taxon>
    </lineage>
</organism>
<evidence type="ECO:0000313" key="2">
    <source>
        <dbReference type="Proteomes" id="UP000028713"/>
    </source>
</evidence>
<proteinExistence type="predicted"/>
<dbReference type="eggNOG" id="ENOG5031KC7">
    <property type="taxonomic scope" value="Bacteria"/>
</dbReference>
<protein>
    <submittedName>
        <fullName evidence="1">Uncharacterized protein</fullName>
    </submittedName>
</protein>
<name>A0A085ZAD5_9FLAO</name>
<dbReference type="RefSeq" id="WP_034677411.1">
    <property type="nucleotide sequence ID" value="NZ_FPAP01000001.1"/>
</dbReference>
<evidence type="ECO:0000313" key="1">
    <source>
        <dbReference type="EMBL" id="KFF01399.1"/>
    </source>
</evidence>